<accession>A0A9N9QGD0</accession>
<dbReference type="EMBL" id="OU892290">
    <property type="protein sequence ID" value="CAG9763738.1"/>
    <property type="molecule type" value="Genomic_DNA"/>
</dbReference>
<feature type="compositionally biased region" description="Basic and acidic residues" evidence="1">
    <location>
        <begin position="320"/>
        <end position="329"/>
    </location>
</feature>
<evidence type="ECO:0000313" key="3">
    <source>
        <dbReference type="Proteomes" id="UP001152799"/>
    </source>
</evidence>
<evidence type="ECO:0000256" key="1">
    <source>
        <dbReference type="SAM" id="MobiDB-lite"/>
    </source>
</evidence>
<proteinExistence type="predicted"/>
<feature type="compositionally biased region" description="Low complexity" evidence="1">
    <location>
        <begin position="12"/>
        <end position="26"/>
    </location>
</feature>
<feature type="compositionally biased region" description="Low complexity" evidence="1">
    <location>
        <begin position="51"/>
        <end position="68"/>
    </location>
</feature>
<organism evidence="2 3">
    <name type="scientific">Ceutorhynchus assimilis</name>
    <name type="common">cabbage seed weevil</name>
    <dbReference type="NCBI Taxonomy" id="467358"/>
    <lineage>
        <taxon>Eukaryota</taxon>
        <taxon>Metazoa</taxon>
        <taxon>Ecdysozoa</taxon>
        <taxon>Arthropoda</taxon>
        <taxon>Hexapoda</taxon>
        <taxon>Insecta</taxon>
        <taxon>Pterygota</taxon>
        <taxon>Neoptera</taxon>
        <taxon>Endopterygota</taxon>
        <taxon>Coleoptera</taxon>
        <taxon>Polyphaga</taxon>
        <taxon>Cucujiformia</taxon>
        <taxon>Curculionidae</taxon>
        <taxon>Ceutorhynchinae</taxon>
        <taxon>Ceutorhynchus</taxon>
    </lineage>
</organism>
<feature type="region of interest" description="Disordered" evidence="1">
    <location>
        <begin position="1"/>
        <end position="72"/>
    </location>
</feature>
<dbReference type="Proteomes" id="UP001152799">
    <property type="component" value="Chromosome 14"/>
</dbReference>
<gene>
    <name evidence="2" type="ORF">CEUTPL_LOCUS4396</name>
</gene>
<sequence length="432" mass="47668">MHELANMAVDKAQQQVQQNQQQNQAAFPPPPAEFISPVEKPEGSTEKESSTSESSLESSSGYGSSHTTFNMEDHNQHMDDVTKSNMNNAASKYCTLPRHNDSVDGQRRRPLSMTAMNTLGTLRNNLLRRGSMQNQKPPPPIRRTSSITNTCGSIGSLENLPPPPAFLLEPTISSGIQSPSQQQLGTVKDIIPNPGIKVAETVKALTELKHTPASPNSIRRNMVANNISGSVQNIFQPSTANERPHGFSTGMGNVERQSSFQPTGNTMAMSGSNPVLSTFQSQTKVSYLSQSSGVVYAQPSQIIGGSPNAVRRITSFRSQSADRKSDENWQKNNCGNFSEKRGKKNSGKLTYLSKIKENSSSHISIYFWKTNKAKVVKFFQEKEENKELIIGKFRNFPPDPKVCHESLMDQIKRGATLKRAKIINDRSAPKIY</sequence>
<feature type="compositionally biased region" description="Basic and acidic residues" evidence="1">
    <location>
        <begin position="39"/>
        <end position="50"/>
    </location>
</feature>
<dbReference type="AlphaFoldDB" id="A0A9N9QGD0"/>
<evidence type="ECO:0000313" key="2">
    <source>
        <dbReference type="EMBL" id="CAG9763738.1"/>
    </source>
</evidence>
<dbReference type="OrthoDB" id="10061327at2759"/>
<keyword evidence="3" id="KW-1185">Reference proteome</keyword>
<reference evidence="2" key="1">
    <citation type="submission" date="2022-01" db="EMBL/GenBank/DDBJ databases">
        <authorList>
            <person name="King R."/>
        </authorList>
    </citation>
    <scope>NUCLEOTIDE SEQUENCE</scope>
</reference>
<protein>
    <submittedName>
        <fullName evidence="2">Uncharacterized protein</fullName>
    </submittedName>
</protein>
<name>A0A9N9QGD0_9CUCU</name>
<feature type="region of interest" description="Disordered" evidence="1">
    <location>
        <begin position="318"/>
        <end position="344"/>
    </location>
</feature>